<keyword evidence="3 9" id="KW-0813">Transport</keyword>
<comment type="subcellular location">
    <subcellularLocation>
        <location evidence="1 9">Cell membrane</location>
        <topology evidence="1 9">Multi-pass membrane protein</topology>
    </subcellularLocation>
</comment>
<reference evidence="11 12" key="1">
    <citation type="submission" date="2016-11" db="EMBL/GenBank/DDBJ databases">
        <authorList>
            <person name="Jaros S."/>
            <person name="Januszkiewicz K."/>
            <person name="Wedrychowicz H."/>
        </authorList>
    </citation>
    <scope>NUCLEOTIDE SEQUENCE [LARGE SCALE GENOMIC DNA]</scope>
    <source>
        <strain evidence="11 12">DSM 5091</strain>
    </source>
</reference>
<name>A0A1M6NIP5_MALRU</name>
<evidence type="ECO:0000256" key="6">
    <source>
        <dbReference type="ARBA" id="ARBA00023032"/>
    </source>
</evidence>
<organism evidence="11 12">
    <name type="scientific">Malonomonas rubra DSM 5091</name>
    <dbReference type="NCBI Taxonomy" id="1122189"/>
    <lineage>
        <taxon>Bacteria</taxon>
        <taxon>Pseudomonadati</taxon>
        <taxon>Thermodesulfobacteriota</taxon>
        <taxon>Desulfuromonadia</taxon>
        <taxon>Desulfuromonadales</taxon>
        <taxon>Geopsychrobacteraceae</taxon>
        <taxon>Malonomonas</taxon>
    </lineage>
</organism>
<dbReference type="Pfam" id="PF00528">
    <property type="entry name" value="BPD_transp_1"/>
    <property type="match status" value="1"/>
</dbReference>
<evidence type="ECO:0000256" key="8">
    <source>
        <dbReference type="ARBA" id="ARBA00025323"/>
    </source>
</evidence>
<keyword evidence="12" id="KW-1185">Reference proteome</keyword>
<accession>A0A1M6NIP5</accession>
<evidence type="ECO:0000313" key="11">
    <source>
        <dbReference type="EMBL" id="SHJ95557.1"/>
    </source>
</evidence>
<dbReference type="PANTHER" id="PTHR30406">
    <property type="entry name" value="SULFATE TRANSPORT SYSTEM PERMEASE PROTEIN"/>
    <property type="match status" value="1"/>
</dbReference>
<evidence type="ECO:0000256" key="7">
    <source>
        <dbReference type="ARBA" id="ARBA00023136"/>
    </source>
</evidence>
<comment type="function">
    <text evidence="8">Part of the ABC transporter complex CysAWTP (TC 3.A.1.6.1) involved in sulfate/thiosulfate import. Probably responsible for the translocation of the substrate across the membrane.</text>
</comment>
<dbReference type="EMBL" id="FQZT01000028">
    <property type="protein sequence ID" value="SHJ95557.1"/>
    <property type="molecule type" value="Genomic_DNA"/>
</dbReference>
<dbReference type="AlphaFoldDB" id="A0A1M6NIP5"/>
<dbReference type="CDD" id="cd06261">
    <property type="entry name" value="TM_PBP2"/>
    <property type="match status" value="1"/>
</dbReference>
<feature type="transmembrane region" description="Helical" evidence="9">
    <location>
        <begin position="52"/>
        <end position="77"/>
    </location>
</feature>
<feature type="transmembrane region" description="Helical" evidence="9">
    <location>
        <begin position="195"/>
        <end position="215"/>
    </location>
</feature>
<evidence type="ECO:0000256" key="5">
    <source>
        <dbReference type="ARBA" id="ARBA00022989"/>
    </source>
</evidence>
<dbReference type="STRING" id="1122189.SAMN02745165_03621"/>
<feature type="transmembrane region" description="Helical" evidence="9">
    <location>
        <begin position="235"/>
        <end position="257"/>
    </location>
</feature>
<dbReference type="GO" id="GO:0015419">
    <property type="term" value="F:ABC-type sulfate transporter activity"/>
    <property type="evidence" value="ECO:0007669"/>
    <property type="project" value="InterPro"/>
</dbReference>
<evidence type="ECO:0000256" key="1">
    <source>
        <dbReference type="ARBA" id="ARBA00004651"/>
    </source>
</evidence>
<dbReference type="OrthoDB" id="9795403at2"/>
<evidence type="ECO:0000313" key="12">
    <source>
        <dbReference type="Proteomes" id="UP000184171"/>
    </source>
</evidence>
<gene>
    <name evidence="11" type="ORF">SAMN02745165_03621</name>
</gene>
<keyword evidence="5 9" id="KW-1133">Transmembrane helix</keyword>
<feature type="transmembrane region" description="Helical" evidence="9">
    <location>
        <begin position="123"/>
        <end position="147"/>
    </location>
</feature>
<comment type="subunit">
    <text evidence="2">The complex is composed of two ATP-binding proteins (CysA), two transmembrane proteins (CysT and CysW) and a solute-binding protein (CysP).</text>
</comment>
<keyword evidence="7 9" id="KW-0472">Membrane</keyword>
<feature type="domain" description="ABC transmembrane type-1" evidence="10">
    <location>
        <begin position="51"/>
        <end position="257"/>
    </location>
</feature>
<dbReference type="PROSITE" id="PS50928">
    <property type="entry name" value="ABC_TM1"/>
    <property type="match status" value="1"/>
</dbReference>
<dbReference type="SUPFAM" id="SSF161098">
    <property type="entry name" value="MetI-like"/>
    <property type="match status" value="1"/>
</dbReference>
<dbReference type="PANTHER" id="PTHR30406:SF1">
    <property type="entry name" value="SULFATE TRANSPORT SYSTEM PERMEASE PROTEIN CYSW"/>
    <property type="match status" value="1"/>
</dbReference>
<proteinExistence type="inferred from homology"/>
<dbReference type="Proteomes" id="UP000184171">
    <property type="component" value="Unassembled WGS sequence"/>
</dbReference>
<evidence type="ECO:0000256" key="3">
    <source>
        <dbReference type="ARBA" id="ARBA00022448"/>
    </source>
</evidence>
<dbReference type="Gene3D" id="1.10.3720.10">
    <property type="entry name" value="MetI-like"/>
    <property type="match status" value="1"/>
</dbReference>
<keyword evidence="4 9" id="KW-0812">Transmembrane</keyword>
<dbReference type="RefSeq" id="WP_084092297.1">
    <property type="nucleotide sequence ID" value="NZ_FQZT01000028.1"/>
</dbReference>
<evidence type="ECO:0000259" key="10">
    <source>
        <dbReference type="PROSITE" id="PS50928"/>
    </source>
</evidence>
<dbReference type="InterPro" id="IPR035906">
    <property type="entry name" value="MetI-like_sf"/>
</dbReference>
<dbReference type="InterPro" id="IPR000515">
    <property type="entry name" value="MetI-like"/>
</dbReference>
<dbReference type="GO" id="GO:0005886">
    <property type="term" value="C:plasma membrane"/>
    <property type="evidence" value="ECO:0007669"/>
    <property type="project" value="UniProtKB-SubCell"/>
</dbReference>
<sequence length="263" mass="28179">MKRPRLFTLLLLASGLALGTLILLPVLALLLAASPSGLLQLFNHPQVLQALWVTLLSSLLALPVIFSIGLPSAYGLSRCNGRIRRSLEILLELPMVMPPVVAGLALLLAFGRRGLFGELLAGIGLRIPFTLGAVVLAIVFVITPFFARRCVVLFDAIDKKLEEAALLLGATPLQTFWHVTLPVVRRGLFAEGVMVLAQGIGLFGVIILFAGNLPGRTQTLSLAIYSAFESDPQQAFGLAALLLLISLVLLATVHLLAPRESLR</sequence>
<evidence type="ECO:0000256" key="4">
    <source>
        <dbReference type="ARBA" id="ARBA00022692"/>
    </source>
</evidence>
<evidence type="ECO:0000256" key="2">
    <source>
        <dbReference type="ARBA" id="ARBA00011779"/>
    </source>
</evidence>
<comment type="similarity">
    <text evidence="9">Belongs to the binding-protein-dependent transport system permease family.</text>
</comment>
<keyword evidence="6" id="KW-0764">Sulfate transport</keyword>
<protein>
    <submittedName>
        <fullName evidence="11">Molybdate transport system permease protein</fullName>
    </submittedName>
</protein>
<feature type="transmembrane region" description="Helical" evidence="9">
    <location>
        <begin position="89"/>
        <end position="111"/>
    </location>
</feature>
<dbReference type="InterPro" id="IPR005667">
    <property type="entry name" value="Sulph_transpt2"/>
</dbReference>
<evidence type="ECO:0000256" key="9">
    <source>
        <dbReference type="RuleBase" id="RU363032"/>
    </source>
</evidence>